<reference evidence="2 3" key="1">
    <citation type="submission" date="2021-03" db="EMBL/GenBank/DDBJ databases">
        <title>Sequencing the genomes of 1000 actinobacteria strains.</title>
        <authorList>
            <person name="Klenk H.-P."/>
        </authorList>
    </citation>
    <scope>NUCLEOTIDE SEQUENCE [LARGE SCALE GENOMIC DNA]</scope>
    <source>
        <strain evidence="2 3">DSM 44580</strain>
    </source>
</reference>
<feature type="signal peptide" evidence="1">
    <location>
        <begin position="1"/>
        <end position="28"/>
    </location>
</feature>
<protein>
    <recommendedName>
        <fullName evidence="4">Secreted protein</fullName>
    </recommendedName>
</protein>
<accession>A0ABS5A844</accession>
<evidence type="ECO:0000256" key="1">
    <source>
        <dbReference type="SAM" id="SignalP"/>
    </source>
</evidence>
<feature type="chain" id="PRO_5047330062" description="Secreted protein" evidence="1">
    <location>
        <begin position="29"/>
        <end position="124"/>
    </location>
</feature>
<keyword evidence="1" id="KW-0732">Signal</keyword>
<proteinExistence type="predicted"/>
<dbReference type="Proteomes" id="UP001519363">
    <property type="component" value="Unassembled WGS sequence"/>
</dbReference>
<dbReference type="EMBL" id="JAGIOO010000001">
    <property type="protein sequence ID" value="MBP2472745.1"/>
    <property type="molecule type" value="Genomic_DNA"/>
</dbReference>
<keyword evidence="3" id="KW-1185">Reference proteome</keyword>
<evidence type="ECO:0008006" key="4">
    <source>
        <dbReference type="Google" id="ProtNLM"/>
    </source>
</evidence>
<organism evidence="2 3">
    <name type="scientific">Crossiella equi</name>
    <dbReference type="NCBI Taxonomy" id="130796"/>
    <lineage>
        <taxon>Bacteria</taxon>
        <taxon>Bacillati</taxon>
        <taxon>Actinomycetota</taxon>
        <taxon>Actinomycetes</taxon>
        <taxon>Pseudonocardiales</taxon>
        <taxon>Pseudonocardiaceae</taxon>
        <taxon>Crossiella</taxon>
    </lineage>
</organism>
<comment type="caution">
    <text evidence="2">The sequence shown here is derived from an EMBL/GenBank/DDBJ whole genome shotgun (WGS) entry which is preliminary data.</text>
</comment>
<gene>
    <name evidence="2" type="ORF">JOF53_001617</name>
</gene>
<dbReference type="RefSeq" id="WP_086780853.1">
    <property type="nucleotide sequence ID" value="NZ_JAGIOO010000001.1"/>
</dbReference>
<evidence type="ECO:0000313" key="2">
    <source>
        <dbReference type="EMBL" id="MBP2472745.1"/>
    </source>
</evidence>
<evidence type="ECO:0000313" key="3">
    <source>
        <dbReference type="Proteomes" id="UP001519363"/>
    </source>
</evidence>
<sequence length="124" mass="13170">MTKRLSTMFVTAIAGGALFLGSAGVALADEGIDPVNCGEVTMPWGAAHNLIADVTEGGRVGCTEAFNVFDEYTKLSPEKRAEASLHEVELTNGWWVTVDDGEIASLMAWQGDGAQRVGFHTEPV</sequence>
<name>A0ABS5A844_9PSEU</name>